<dbReference type="VEuPathDB" id="FungiDB:JI435_408020"/>
<proteinExistence type="predicted"/>
<dbReference type="Proteomes" id="UP000663193">
    <property type="component" value="Chromosome 6"/>
</dbReference>
<gene>
    <name evidence="1" type="ORF">JI435_408020</name>
</gene>
<dbReference type="EMBL" id="CP069028">
    <property type="protein sequence ID" value="QRC95863.1"/>
    <property type="molecule type" value="Genomic_DNA"/>
</dbReference>
<evidence type="ECO:0000313" key="2">
    <source>
        <dbReference type="Proteomes" id="UP000663193"/>
    </source>
</evidence>
<evidence type="ECO:0000313" key="1">
    <source>
        <dbReference type="EMBL" id="QRC95863.1"/>
    </source>
</evidence>
<keyword evidence="2" id="KW-1185">Reference proteome</keyword>
<dbReference type="AlphaFoldDB" id="A0A7U2HZ02"/>
<name>A0A7U2HZ02_PHANO</name>
<sequence>MSINGFEMSTKTICLRNMYLWRRAERHGGQLNGQKRGSPCSRGAASYHVHRQIEGWIHVRSRMEV</sequence>
<accession>A0A7U2HZ02</accession>
<protein>
    <submittedName>
        <fullName evidence="1">Uncharacterized protein</fullName>
    </submittedName>
</protein>
<reference evidence="2" key="1">
    <citation type="journal article" date="2021" name="BMC Genomics">
        <title>Chromosome-level genome assembly and manually-curated proteome of model necrotroph Parastagonospora nodorum Sn15 reveals a genome-wide trove of candidate effector homologs, and redundancy of virulence-related functions within an accessory chromosome.</title>
        <authorList>
            <person name="Bertazzoni S."/>
            <person name="Jones D.A.B."/>
            <person name="Phan H.T."/>
            <person name="Tan K.-C."/>
            <person name="Hane J.K."/>
        </authorList>
    </citation>
    <scope>NUCLEOTIDE SEQUENCE [LARGE SCALE GENOMIC DNA]</scope>
    <source>
        <strain evidence="2">SN15 / ATCC MYA-4574 / FGSC 10173)</strain>
    </source>
</reference>
<organism evidence="1 2">
    <name type="scientific">Phaeosphaeria nodorum (strain SN15 / ATCC MYA-4574 / FGSC 10173)</name>
    <name type="common">Glume blotch fungus</name>
    <name type="synonym">Parastagonospora nodorum</name>
    <dbReference type="NCBI Taxonomy" id="321614"/>
    <lineage>
        <taxon>Eukaryota</taxon>
        <taxon>Fungi</taxon>
        <taxon>Dikarya</taxon>
        <taxon>Ascomycota</taxon>
        <taxon>Pezizomycotina</taxon>
        <taxon>Dothideomycetes</taxon>
        <taxon>Pleosporomycetidae</taxon>
        <taxon>Pleosporales</taxon>
        <taxon>Pleosporineae</taxon>
        <taxon>Phaeosphaeriaceae</taxon>
        <taxon>Parastagonospora</taxon>
    </lineage>
</organism>